<dbReference type="EMBL" id="AP024849">
    <property type="protein sequence ID" value="BCZ48853.1"/>
    <property type="molecule type" value="Genomic_DNA"/>
</dbReference>
<reference evidence="2" key="1">
    <citation type="submission" date="2021-07" db="EMBL/GenBank/DDBJ databases">
        <title>Complete genome sequencing of a Clostridium isolate.</title>
        <authorList>
            <person name="Ueki A."/>
            <person name="Tonouchi A."/>
        </authorList>
    </citation>
    <scope>NUCLEOTIDE SEQUENCE [LARGE SCALE GENOMIC DNA]</scope>
    <source>
        <strain evidence="2">C5S11</strain>
    </source>
</reference>
<protein>
    <submittedName>
        <fullName evidence="1">Uncharacterized protein</fullName>
    </submittedName>
</protein>
<sequence length="69" mass="7670">MGGCSIIVCPNFTFGANYNGCNLPFRMLPAKFSQSYGINMYSISADVGISMSSTVVIYKYLFEYIEKCI</sequence>
<evidence type="ECO:0000313" key="1">
    <source>
        <dbReference type="EMBL" id="BCZ48853.1"/>
    </source>
</evidence>
<organism evidence="1 2">
    <name type="scientific">Clostridium gelidum</name>
    <dbReference type="NCBI Taxonomy" id="704125"/>
    <lineage>
        <taxon>Bacteria</taxon>
        <taxon>Bacillati</taxon>
        <taxon>Bacillota</taxon>
        <taxon>Clostridia</taxon>
        <taxon>Eubacteriales</taxon>
        <taxon>Clostridiaceae</taxon>
        <taxon>Clostridium</taxon>
    </lineage>
</organism>
<evidence type="ECO:0000313" key="2">
    <source>
        <dbReference type="Proteomes" id="UP000824633"/>
    </source>
</evidence>
<gene>
    <name evidence="1" type="ORF">psyc5s11_49200</name>
</gene>
<proteinExistence type="predicted"/>
<dbReference type="Proteomes" id="UP000824633">
    <property type="component" value="Chromosome"/>
</dbReference>
<name>A0ABM7TC36_9CLOT</name>
<keyword evidence="2" id="KW-1185">Reference proteome</keyword>
<accession>A0ABM7TC36</accession>